<dbReference type="PROSITE" id="PS00799">
    <property type="entry name" value="GRANULINS"/>
    <property type="match status" value="1"/>
</dbReference>
<dbReference type="PANTHER" id="PTHR12274">
    <property type="entry name" value="GRANULIN"/>
    <property type="match status" value="1"/>
</dbReference>
<comment type="caution">
    <text evidence="7">The sequence shown here is derived from an EMBL/GenBank/DDBJ whole genome shotgun (WGS) entry which is preliminary data.</text>
</comment>
<dbReference type="AlphaFoldDB" id="A0A4Y2CVY1"/>
<evidence type="ECO:0000256" key="2">
    <source>
        <dbReference type="ARBA" id="ARBA00010093"/>
    </source>
</evidence>
<dbReference type="InterPro" id="IPR037277">
    <property type="entry name" value="Granulin_sf"/>
</dbReference>
<dbReference type="InterPro" id="IPR000118">
    <property type="entry name" value="Granulin"/>
</dbReference>
<organism evidence="7 8">
    <name type="scientific">Araneus ventricosus</name>
    <name type="common">Orbweaver spider</name>
    <name type="synonym">Epeira ventricosa</name>
    <dbReference type="NCBI Taxonomy" id="182803"/>
    <lineage>
        <taxon>Eukaryota</taxon>
        <taxon>Metazoa</taxon>
        <taxon>Ecdysozoa</taxon>
        <taxon>Arthropoda</taxon>
        <taxon>Chelicerata</taxon>
        <taxon>Arachnida</taxon>
        <taxon>Araneae</taxon>
        <taxon>Araneomorphae</taxon>
        <taxon>Entelegynae</taxon>
        <taxon>Araneoidea</taxon>
        <taxon>Araneidae</taxon>
        <taxon>Araneus</taxon>
    </lineage>
</organism>
<dbReference type="SMART" id="SM00277">
    <property type="entry name" value="GRAN"/>
    <property type="match status" value="2"/>
</dbReference>
<accession>A0A4Y2CVY1</accession>
<dbReference type="Proteomes" id="UP000499080">
    <property type="component" value="Unassembled WGS sequence"/>
</dbReference>
<comment type="subcellular location">
    <subcellularLocation>
        <location evidence="1">Secreted</location>
    </subcellularLocation>
</comment>
<gene>
    <name evidence="7" type="primary">Grn_3</name>
    <name evidence="7" type="ORF">AVEN_52436_1</name>
</gene>
<evidence type="ECO:0000313" key="8">
    <source>
        <dbReference type="Proteomes" id="UP000499080"/>
    </source>
</evidence>
<proteinExistence type="inferred from homology"/>
<dbReference type="PANTHER" id="PTHR12274:SF3">
    <property type="entry name" value="PROGRANULIN"/>
    <property type="match status" value="1"/>
</dbReference>
<sequence>MYFLWCLAFISGVATVFSDDCRPGTCKPDQTCCPTNIPTIFGCCEYEHAVCCADRTHCCPKDTVCDLEKGACFPKMKEFNKLEKRRGTLDEEKPSGRRVMCDETTYCPYGSTCCASVDGSYDCCPYPLASCCPDQRHCCSHGTECDSSSQYCIEDDDGHATLSELKEPAMDIDLADLA</sequence>
<name>A0A4Y2CVY1_ARAVE</name>
<protein>
    <submittedName>
        <fullName evidence="7">Granulins</fullName>
    </submittedName>
</protein>
<dbReference type="InterPro" id="IPR039036">
    <property type="entry name" value="Granulin_fam"/>
</dbReference>
<feature type="chain" id="PRO_5021357780" evidence="5">
    <location>
        <begin position="19"/>
        <end position="178"/>
    </location>
</feature>
<dbReference type="GO" id="GO:0005576">
    <property type="term" value="C:extracellular region"/>
    <property type="evidence" value="ECO:0007669"/>
    <property type="project" value="UniProtKB-SubCell"/>
</dbReference>
<dbReference type="SUPFAM" id="SSF57277">
    <property type="entry name" value="Granulin repeat"/>
    <property type="match status" value="1"/>
</dbReference>
<evidence type="ECO:0000313" key="7">
    <source>
        <dbReference type="EMBL" id="GBM08590.1"/>
    </source>
</evidence>
<feature type="signal peptide" evidence="5">
    <location>
        <begin position="1"/>
        <end position="18"/>
    </location>
</feature>
<keyword evidence="8" id="KW-1185">Reference proteome</keyword>
<comment type="similarity">
    <text evidence="2">Belongs to the granulin family.</text>
</comment>
<evidence type="ECO:0000256" key="5">
    <source>
        <dbReference type="SAM" id="SignalP"/>
    </source>
</evidence>
<reference evidence="7 8" key="1">
    <citation type="journal article" date="2019" name="Sci. Rep.">
        <title>Orb-weaving spider Araneus ventricosus genome elucidates the spidroin gene catalogue.</title>
        <authorList>
            <person name="Kono N."/>
            <person name="Nakamura H."/>
            <person name="Ohtoshi R."/>
            <person name="Moran D.A.P."/>
            <person name="Shinohara A."/>
            <person name="Yoshida Y."/>
            <person name="Fujiwara M."/>
            <person name="Mori M."/>
            <person name="Tomita M."/>
            <person name="Arakawa K."/>
        </authorList>
    </citation>
    <scope>NUCLEOTIDE SEQUENCE [LARGE SCALE GENOMIC DNA]</scope>
</reference>
<dbReference type="Pfam" id="PF00396">
    <property type="entry name" value="Granulin"/>
    <property type="match status" value="2"/>
</dbReference>
<feature type="domain" description="Granulins" evidence="6">
    <location>
        <begin position="52"/>
        <end position="65"/>
    </location>
</feature>
<evidence type="ECO:0000256" key="4">
    <source>
        <dbReference type="ARBA" id="ARBA00023157"/>
    </source>
</evidence>
<dbReference type="OrthoDB" id="6432221at2759"/>
<evidence type="ECO:0000256" key="3">
    <source>
        <dbReference type="ARBA" id="ARBA00022525"/>
    </source>
</evidence>
<keyword evidence="5" id="KW-0732">Signal</keyword>
<keyword evidence="4" id="KW-1015">Disulfide bond</keyword>
<keyword evidence="3" id="KW-0964">Secreted</keyword>
<dbReference type="Gene3D" id="2.10.25.160">
    <property type="entry name" value="Granulin"/>
    <property type="match status" value="2"/>
</dbReference>
<evidence type="ECO:0000259" key="6">
    <source>
        <dbReference type="PROSITE" id="PS00799"/>
    </source>
</evidence>
<evidence type="ECO:0000256" key="1">
    <source>
        <dbReference type="ARBA" id="ARBA00004613"/>
    </source>
</evidence>
<dbReference type="EMBL" id="BGPR01000259">
    <property type="protein sequence ID" value="GBM08590.1"/>
    <property type="molecule type" value="Genomic_DNA"/>
</dbReference>